<dbReference type="Proteomes" id="UP001339911">
    <property type="component" value="Unassembled WGS sequence"/>
</dbReference>
<dbReference type="GO" id="GO:0003989">
    <property type="term" value="F:acetyl-CoA carboxylase activity"/>
    <property type="evidence" value="ECO:0007669"/>
    <property type="project" value="UniProtKB-EC"/>
</dbReference>
<gene>
    <name evidence="11" type="primary">accB</name>
    <name evidence="11" type="ORF">V1634_14065</name>
</gene>
<keyword evidence="11" id="KW-0436">Ligase</keyword>
<evidence type="ECO:0000256" key="6">
    <source>
        <dbReference type="ARBA" id="ARBA00023160"/>
    </source>
</evidence>
<dbReference type="PANTHER" id="PTHR45266">
    <property type="entry name" value="OXALOACETATE DECARBOXYLASE ALPHA CHAIN"/>
    <property type="match status" value="1"/>
</dbReference>
<comment type="function">
    <text evidence="8">This protein is a component of the acetyl coenzyme A carboxylase complex; first, biotin carboxylase catalyzes the carboxylation of the carrier protein and then the transcarboxylase transfers the carboxyl group to form malonyl-CoA.</text>
</comment>
<dbReference type="PROSITE" id="PS00188">
    <property type="entry name" value="BIOTIN"/>
    <property type="match status" value="1"/>
</dbReference>
<evidence type="ECO:0000256" key="5">
    <source>
        <dbReference type="ARBA" id="ARBA00023098"/>
    </source>
</evidence>
<feature type="region of interest" description="Disordered" evidence="9">
    <location>
        <begin position="1"/>
        <end position="26"/>
    </location>
</feature>
<evidence type="ECO:0000313" key="12">
    <source>
        <dbReference type="Proteomes" id="UP001339911"/>
    </source>
</evidence>
<dbReference type="InterPro" id="IPR050709">
    <property type="entry name" value="Biotin_Carboxyl_Carrier/Decarb"/>
</dbReference>
<dbReference type="CDD" id="cd06850">
    <property type="entry name" value="biotinyl_domain"/>
    <property type="match status" value="1"/>
</dbReference>
<comment type="pathway">
    <text evidence="1 8">Lipid metabolism; fatty acid biosynthesis.</text>
</comment>
<keyword evidence="6 8" id="KW-0275">Fatty acid biosynthesis</keyword>
<evidence type="ECO:0000256" key="8">
    <source>
        <dbReference type="RuleBase" id="RU364072"/>
    </source>
</evidence>
<protein>
    <recommendedName>
        <fullName evidence="2 8">Biotin carboxyl carrier protein of acetyl-CoA carboxylase</fullName>
    </recommendedName>
</protein>
<reference evidence="11 12" key="1">
    <citation type="submission" date="2024-01" db="EMBL/GenBank/DDBJ databases">
        <title>Genome insights into Plantactinospora veratri sp. nov.</title>
        <authorList>
            <person name="Wang L."/>
        </authorList>
    </citation>
    <scope>NUCLEOTIDE SEQUENCE [LARGE SCALE GENOMIC DNA]</scope>
    <source>
        <strain evidence="11 12">NEAU-FHS4</strain>
    </source>
</reference>
<evidence type="ECO:0000259" key="10">
    <source>
        <dbReference type="PROSITE" id="PS50968"/>
    </source>
</evidence>
<sequence length="183" mass="18707">MTAATLPGQPGPTGPVGPETEERADGELAELCRQAGRLLSETAGPVRRLHLRSGDTVLEIEWHGPPGSAEPGGPAGHTPAGLAAAAPADAANRASRPAEDDGAGRRTVSAPMVGTYYQAAEPGAAPFVEVGDKVEPGQVVCIVEAMKLMNEVVADQPGRVAEVLVRDGEPVEFGQPLIALLPA</sequence>
<evidence type="ECO:0000256" key="3">
    <source>
        <dbReference type="ARBA" id="ARBA00022516"/>
    </source>
</evidence>
<dbReference type="Gene3D" id="2.40.50.100">
    <property type="match status" value="1"/>
</dbReference>
<keyword evidence="3 8" id="KW-0444">Lipid biosynthesis</keyword>
<keyword evidence="12" id="KW-1185">Reference proteome</keyword>
<keyword evidence="7 8" id="KW-0092">Biotin</keyword>
<dbReference type="NCBIfam" id="TIGR00531">
    <property type="entry name" value="BCCP"/>
    <property type="match status" value="1"/>
</dbReference>
<dbReference type="InterPro" id="IPR000089">
    <property type="entry name" value="Biotin_lipoyl"/>
</dbReference>
<name>A0ABU7SDW7_9ACTN</name>
<keyword evidence="4 8" id="KW-0276">Fatty acid metabolism</keyword>
<evidence type="ECO:0000256" key="2">
    <source>
        <dbReference type="ARBA" id="ARBA00017562"/>
    </source>
</evidence>
<evidence type="ECO:0000256" key="4">
    <source>
        <dbReference type="ARBA" id="ARBA00022832"/>
    </source>
</evidence>
<evidence type="ECO:0000256" key="1">
    <source>
        <dbReference type="ARBA" id="ARBA00005194"/>
    </source>
</evidence>
<dbReference type="EMBL" id="JAZGQL010000008">
    <property type="protein sequence ID" value="MEE6307949.1"/>
    <property type="molecule type" value="Genomic_DNA"/>
</dbReference>
<dbReference type="SUPFAM" id="SSF51230">
    <property type="entry name" value="Single hybrid motif"/>
    <property type="match status" value="1"/>
</dbReference>
<keyword evidence="5 8" id="KW-0443">Lipid metabolism</keyword>
<dbReference type="Pfam" id="PF00364">
    <property type="entry name" value="Biotin_lipoyl"/>
    <property type="match status" value="1"/>
</dbReference>
<feature type="domain" description="Lipoyl-binding" evidence="10">
    <location>
        <begin position="105"/>
        <end position="181"/>
    </location>
</feature>
<dbReference type="RefSeq" id="WP_331208227.1">
    <property type="nucleotide sequence ID" value="NZ_JAZGQL010000008.1"/>
</dbReference>
<proteinExistence type="predicted"/>
<dbReference type="PROSITE" id="PS50968">
    <property type="entry name" value="BIOTINYL_LIPOYL"/>
    <property type="match status" value="1"/>
</dbReference>
<organism evidence="11 12">
    <name type="scientific">Plantactinospora veratri</name>
    <dbReference type="NCBI Taxonomy" id="1436122"/>
    <lineage>
        <taxon>Bacteria</taxon>
        <taxon>Bacillati</taxon>
        <taxon>Actinomycetota</taxon>
        <taxon>Actinomycetes</taxon>
        <taxon>Micromonosporales</taxon>
        <taxon>Micromonosporaceae</taxon>
        <taxon>Plantactinospora</taxon>
    </lineage>
</organism>
<dbReference type="InterPro" id="IPR001882">
    <property type="entry name" value="Biotin_BS"/>
</dbReference>
<comment type="caution">
    <text evidence="11">The sequence shown here is derived from an EMBL/GenBank/DDBJ whole genome shotgun (WGS) entry which is preliminary data.</text>
</comment>
<evidence type="ECO:0000313" key="11">
    <source>
        <dbReference type="EMBL" id="MEE6307949.1"/>
    </source>
</evidence>
<dbReference type="InterPro" id="IPR011053">
    <property type="entry name" value="Single_hybrid_motif"/>
</dbReference>
<dbReference type="PANTHER" id="PTHR45266:SF3">
    <property type="entry name" value="OXALOACETATE DECARBOXYLASE ALPHA CHAIN"/>
    <property type="match status" value="1"/>
</dbReference>
<dbReference type="InterPro" id="IPR001249">
    <property type="entry name" value="AcCoA_biotinCC"/>
</dbReference>
<evidence type="ECO:0000256" key="7">
    <source>
        <dbReference type="ARBA" id="ARBA00023267"/>
    </source>
</evidence>
<evidence type="ECO:0000256" key="9">
    <source>
        <dbReference type="SAM" id="MobiDB-lite"/>
    </source>
</evidence>
<accession>A0ABU7SDW7</accession>
<feature type="region of interest" description="Disordered" evidence="9">
    <location>
        <begin position="60"/>
        <end position="107"/>
    </location>
</feature>
<feature type="compositionally biased region" description="Low complexity" evidence="9">
    <location>
        <begin position="64"/>
        <end position="95"/>
    </location>
</feature>
<dbReference type="PRINTS" id="PR01071">
    <property type="entry name" value="ACOABIOTINCC"/>
</dbReference>